<feature type="domain" description="SCP" evidence="1">
    <location>
        <begin position="1"/>
        <end position="135"/>
    </location>
</feature>
<dbReference type="Proteomes" id="UP000193685">
    <property type="component" value="Unassembled WGS sequence"/>
</dbReference>
<keyword evidence="3" id="KW-1185">Reference proteome</keyword>
<evidence type="ECO:0000313" key="2">
    <source>
        <dbReference type="EMBL" id="ORY85661.1"/>
    </source>
</evidence>
<name>A0A1Y2FNU2_PROLT</name>
<dbReference type="PANTHER" id="PTHR10334">
    <property type="entry name" value="CYSTEINE-RICH SECRETORY PROTEIN-RELATED"/>
    <property type="match status" value="1"/>
</dbReference>
<evidence type="ECO:0000259" key="1">
    <source>
        <dbReference type="SMART" id="SM00198"/>
    </source>
</evidence>
<dbReference type="OMA" id="NPGHYEQ"/>
<dbReference type="RefSeq" id="XP_040727143.1">
    <property type="nucleotide sequence ID" value="XM_040867185.1"/>
</dbReference>
<organism evidence="2 3">
    <name type="scientific">Protomyces lactucae-debilis</name>
    <dbReference type="NCBI Taxonomy" id="2754530"/>
    <lineage>
        <taxon>Eukaryota</taxon>
        <taxon>Fungi</taxon>
        <taxon>Dikarya</taxon>
        <taxon>Ascomycota</taxon>
        <taxon>Taphrinomycotina</taxon>
        <taxon>Taphrinomycetes</taxon>
        <taxon>Taphrinales</taxon>
        <taxon>Protomycetaceae</taxon>
        <taxon>Protomyces</taxon>
    </lineage>
</organism>
<dbReference type="SMART" id="SM00198">
    <property type="entry name" value="SCP"/>
    <property type="match status" value="1"/>
</dbReference>
<dbReference type="InterPro" id="IPR018244">
    <property type="entry name" value="Allrgn_V5/Tpx1_CS"/>
</dbReference>
<dbReference type="InterPro" id="IPR035940">
    <property type="entry name" value="CAP_sf"/>
</dbReference>
<dbReference type="InterPro" id="IPR001283">
    <property type="entry name" value="CRISP-related"/>
</dbReference>
<dbReference type="Pfam" id="PF00188">
    <property type="entry name" value="CAP"/>
    <property type="match status" value="1"/>
</dbReference>
<dbReference type="STRING" id="56484.A0A1Y2FNU2"/>
<evidence type="ECO:0000313" key="3">
    <source>
        <dbReference type="Proteomes" id="UP000193685"/>
    </source>
</evidence>
<protein>
    <submittedName>
        <fullName evidence="2">CAP domain-containing protein</fullName>
    </submittedName>
</protein>
<comment type="caution">
    <text evidence="2">The sequence shown here is derived from an EMBL/GenBank/DDBJ whole genome shotgun (WGS) entry which is preliminary data.</text>
</comment>
<reference evidence="2 3" key="1">
    <citation type="submission" date="2016-07" db="EMBL/GenBank/DDBJ databases">
        <title>Pervasive Adenine N6-methylation of Active Genes in Fungi.</title>
        <authorList>
            <consortium name="DOE Joint Genome Institute"/>
            <person name="Mondo S.J."/>
            <person name="Dannebaum R.O."/>
            <person name="Kuo R.C."/>
            <person name="Labutti K."/>
            <person name="Haridas S."/>
            <person name="Kuo A."/>
            <person name="Salamov A."/>
            <person name="Ahrendt S.R."/>
            <person name="Lipzen A."/>
            <person name="Sullivan W."/>
            <person name="Andreopoulos W.B."/>
            <person name="Clum A."/>
            <person name="Lindquist E."/>
            <person name="Daum C."/>
            <person name="Ramamoorthy G.K."/>
            <person name="Gryganskyi A."/>
            <person name="Culley D."/>
            <person name="Magnuson J.K."/>
            <person name="James T.Y."/>
            <person name="O'Malley M.A."/>
            <person name="Stajich J.E."/>
            <person name="Spatafora J.W."/>
            <person name="Visel A."/>
            <person name="Grigoriev I.V."/>
        </authorList>
    </citation>
    <scope>NUCLEOTIDE SEQUENCE [LARGE SCALE GENOMIC DNA]</scope>
    <source>
        <strain evidence="2 3">12-1054</strain>
    </source>
</reference>
<dbReference type="InterPro" id="IPR014044">
    <property type="entry name" value="CAP_dom"/>
</dbReference>
<sequence length="141" mass="15808">AFIEAMLSAHNTMRSFHTGTGNLTWNADLANAAKKQLDTHVFAHSNQGYGENLAYFYMSPTNNQNPRHAVQLWYDEISQYNYASPGFSSATGHFTQVVWKGTTQVGCAWDRGYDDYTANHRFLTCEYSTPGNYGGQFASQV</sequence>
<accession>A0A1Y2FNU2</accession>
<dbReference type="OrthoDB" id="337038at2759"/>
<dbReference type="GeneID" id="63783784"/>
<dbReference type="SUPFAM" id="SSF55797">
    <property type="entry name" value="PR-1-like"/>
    <property type="match status" value="1"/>
</dbReference>
<feature type="non-terminal residue" evidence="2">
    <location>
        <position position="1"/>
    </location>
</feature>
<gene>
    <name evidence="2" type="ORF">BCR37DRAFT_335440</name>
</gene>
<proteinExistence type="predicted"/>
<dbReference type="GO" id="GO:0005576">
    <property type="term" value="C:extracellular region"/>
    <property type="evidence" value="ECO:0007669"/>
    <property type="project" value="InterPro"/>
</dbReference>
<dbReference type="AlphaFoldDB" id="A0A1Y2FNU2"/>
<dbReference type="PROSITE" id="PS01009">
    <property type="entry name" value="CRISP_1"/>
    <property type="match status" value="1"/>
</dbReference>
<dbReference type="EMBL" id="MCFI01000004">
    <property type="protein sequence ID" value="ORY85661.1"/>
    <property type="molecule type" value="Genomic_DNA"/>
</dbReference>
<feature type="non-terminal residue" evidence="2">
    <location>
        <position position="141"/>
    </location>
</feature>
<dbReference type="Gene3D" id="3.40.33.10">
    <property type="entry name" value="CAP"/>
    <property type="match status" value="1"/>
</dbReference>
<dbReference type="PRINTS" id="PR00837">
    <property type="entry name" value="V5TPXLIKE"/>
</dbReference>